<dbReference type="Gene3D" id="3.40.50.300">
    <property type="entry name" value="P-loop containing nucleotide triphosphate hydrolases"/>
    <property type="match status" value="1"/>
</dbReference>
<evidence type="ECO:0000256" key="1">
    <source>
        <dbReference type="ARBA" id="ARBA00008894"/>
    </source>
</evidence>
<dbReference type="GO" id="GO:0006952">
    <property type="term" value="P:defense response"/>
    <property type="evidence" value="ECO:0007669"/>
    <property type="project" value="UniProtKB-KW"/>
</dbReference>
<dbReference type="Pfam" id="PF05659">
    <property type="entry name" value="RPW8"/>
    <property type="match status" value="1"/>
</dbReference>
<dbReference type="Gene3D" id="1.10.10.10">
    <property type="entry name" value="Winged helix-like DNA-binding domain superfamily/Winged helix DNA-binding domain"/>
    <property type="match status" value="1"/>
</dbReference>
<dbReference type="EMBL" id="JAXUIC010000001">
    <property type="protein sequence ID" value="KAK4606316.1"/>
    <property type="molecule type" value="Genomic_DNA"/>
</dbReference>
<dbReference type="SUPFAM" id="SSF52540">
    <property type="entry name" value="P-loop containing nucleoside triphosphate hydrolases"/>
    <property type="match status" value="1"/>
</dbReference>
<keyword evidence="3" id="KW-0611">Plant defense</keyword>
<dbReference type="InterPro" id="IPR042197">
    <property type="entry name" value="Apaf_helical"/>
</dbReference>
<feature type="domain" description="RPW8" evidence="4">
    <location>
        <begin position="3"/>
        <end position="157"/>
    </location>
</feature>
<organism evidence="5 6">
    <name type="scientific">Quercus rubra</name>
    <name type="common">Northern red oak</name>
    <name type="synonym">Quercus borealis</name>
    <dbReference type="NCBI Taxonomy" id="3512"/>
    <lineage>
        <taxon>Eukaryota</taxon>
        <taxon>Viridiplantae</taxon>
        <taxon>Streptophyta</taxon>
        <taxon>Embryophyta</taxon>
        <taxon>Tracheophyta</taxon>
        <taxon>Spermatophyta</taxon>
        <taxon>Magnoliopsida</taxon>
        <taxon>eudicotyledons</taxon>
        <taxon>Gunneridae</taxon>
        <taxon>Pentapetalae</taxon>
        <taxon>rosids</taxon>
        <taxon>fabids</taxon>
        <taxon>Fagales</taxon>
        <taxon>Fagaceae</taxon>
        <taxon>Quercus</taxon>
    </lineage>
</organism>
<dbReference type="InterPro" id="IPR002182">
    <property type="entry name" value="NB-ARC"/>
</dbReference>
<dbReference type="Gene3D" id="1.10.8.430">
    <property type="entry name" value="Helical domain of apoptotic protease-activating factors"/>
    <property type="match status" value="1"/>
</dbReference>
<evidence type="ECO:0000313" key="6">
    <source>
        <dbReference type="Proteomes" id="UP001324115"/>
    </source>
</evidence>
<evidence type="ECO:0000259" key="4">
    <source>
        <dbReference type="PROSITE" id="PS51153"/>
    </source>
</evidence>
<dbReference type="Proteomes" id="UP001324115">
    <property type="component" value="Unassembled WGS sequence"/>
</dbReference>
<dbReference type="InterPro" id="IPR008808">
    <property type="entry name" value="Powdery_mildew-R_dom"/>
</dbReference>
<dbReference type="PANTHER" id="PTHR36766:SF3">
    <property type="entry name" value="RPW8 DOMAIN-CONTAINING PROTEIN"/>
    <property type="match status" value="1"/>
</dbReference>
<protein>
    <recommendedName>
        <fullName evidence="4">RPW8 domain-containing protein</fullName>
    </recommendedName>
</protein>
<keyword evidence="2" id="KW-0677">Repeat</keyword>
<accession>A0AAN7GBF8</accession>
<keyword evidence="6" id="KW-1185">Reference proteome</keyword>
<comment type="similarity">
    <text evidence="1">Belongs to the disease resistance NB-LRR family.</text>
</comment>
<dbReference type="PRINTS" id="PR00364">
    <property type="entry name" value="DISEASERSIST"/>
</dbReference>
<evidence type="ECO:0000313" key="5">
    <source>
        <dbReference type="EMBL" id="KAK4606316.1"/>
    </source>
</evidence>
<dbReference type="InterPro" id="IPR027417">
    <property type="entry name" value="P-loop_NTPase"/>
</dbReference>
<gene>
    <name evidence="5" type="ORF">RGQ29_000525</name>
</gene>
<dbReference type="InterPro" id="IPR032675">
    <property type="entry name" value="LRR_dom_sf"/>
</dbReference>
<sequence length="843" mass="96406">MADPVTGALVGAAFGEGFAILHGTVKHVVGKIIMFKSFLERLESTLDRIAPQAQKIKELNLALDRPENEIKSLIEKMEMGNELVLKCSKMKRWSLNYLVKAYSYSKQLKELNDAIEKFCQVDLVLQIARTGLENSVKLDEIREQMNNQNLRFGLLTPSVSRPRDDIVGLDLPLKELKMELKKKEEQVLLLTALGGCGKTTLVKMLCWDDEIKGIYGDNIFFVNVSKHPNLKGIVENLFSPAHDIQNDEDAINQLEQYLNQIASNDSKPILMILDDVWPESESTIDKFKFNIPNYKIVVTSRTAFPKFKSKYNLKPLDHEDAMSLFCSSASFEDMSSYFSTEKIEKIVRGCGGLPIALKVIGGSLCGWPVDVLESKLMRWSDDGHSIFKSDKEVLACLEKSLEFSDEKSILKKYFMDLGSFPEDQRIPATALIDMWTEIHEPDQNDVHVTADLHELTARNLASLVKTRKDVSAVSNYYNEDFVTQHDVLRDLAIHLSSQEPITERERLIVDISGNNLPEWWTEQEQQHINLNWLVHFPNWWRNNLPKWWMKQKQQRINARLLSISTDESFSSSWCNIHAPKAKALVLNFQTRNYTLPEFLDKMVELKVIIITNYGFFPAELSNFQLLESLPNLKRIRLEKVSIPSLCNAPIPLRSVKKISLFMCNIGQAFGNSTIQVSDSLPSLMEINIDYCNDLVELPTWLCEVLSLEKLSITNCHKLSALPEGIGNLVDLEVLRFRSCTELSELPESIRSLHKLRILDISDCLSIIELPKLIGELHNLEELHMKKCLKLRKQLPPSTVDLKQLKLVVCDEERAKLWEPIKESFSGLKVMVPQEDINLHWLQK</sequence>
<dbReference type="GO" id="GO:0043531">
    <property type="term" value="F:ADP binding"/>
    <property type="evidence" value="ECO:0007669"/>
    <property type="project" value="InterPro"/>
</dbReference>
<dbReference type="AlphaFoldDB" id="A0AAN7GBF8"/>
<dbReference type="Gene3D" id="3.80.10.10">
    <property type="entry name" value="Ribonuclease Inhibitor"/>
    <property type="match status" value="1"/>
</dbReference>
<name>A0AAN7GBF8_QUERU</name>
<comment type="caution">
    <text evidence="5">The sequence shown here is derived from an EMBL/GenBank/DDBJ whole genome shotgun (WGS) entry which is preliminary data.</text>
</comment>
<dbReference type="PROSITE" id="PS51153">
    <property type="entry name" value="RPW8"/>
    <property type="match status" value="1"/>
</dbReference>
<dbReference type="PANTHER" id="PTHR36766">
    <property type="entry name" value="PLANT BROAD-SPECTRUM MILDEW RESISTANCE PROTEIN RPW8"/>
    <property type="match status" value="1"/>
</dbReference>
<evidence type="ECO:0000256" key="3">
    <source>
        <dbReference type="ARBA" id="ARBA00022821"/>
    </source>
</evidence>
<evidence type="ECO:0000256" key="2">
    <source>
        <dbReference type="ARBA" id="ARBA00022737"/>
    </source>
</evidence>
<dbReference type="Pfam" id="PF00931">
    <property type="entry name" value="NB-ARC"/>
    <property type="match status" value="1"/>
</dbReference>
<dbReference type="SUPFAM" id="SSF52047">
    <property type="entry name" value="RNI-like"/>
    <property type="match status" value="1"/>
</dbReference>
<dbReference type="InterPro" id="IPR036388">
    <property type="entry name" value="WH-like_DNA-bd_sf"/>
</dbReference>
<reference evidence="5 6" key="1">
    <citation type="journal article" date="2023" name="G3 (Bethesda)">
        <title>A haplotype-resolved chromosome-scale genome for Quercus rubra L. provides insights into the genetics of adaptive traits for red oak species.</title>
        <authorList>
            <person name="Kapoor B."/>
            <person name="Jenkins J."/>
            <person name="Schmutz J."/>
            <person name="Zhebentyayeva T."/>
            <person name="Kuelheim C."/>
            <person name="Coggeshall M."/>
            <person name="Heim C."/>
            <person name="Lasky J.R."/>
            <person name="Leites L."/>
            <person name="Islam-Faridi N."/>
            <person name="Romero-Severson J."/>
            <person name="DeLeo V.L."/>
            <person name="Lucas S.M."/>
            <person name="Lazic D."/>
            <person name="Gailing O."/>
            <person name="Carlson J."/>
            <person name="Staton M."/>
        </authorList>
    </citation>
    <scope>NUCLEOTIDE SEQUENCE [LARGE SCALE GENOMIC DNA]</scope>
    <source>
        <strain evidence="5">Pseudo-F2</strain>
    </source>
</reference>
<proteinExistence type="inferred from homology"/>